<feature type="chain" id="PRO_5024453904" evidence="4">
    <location>
        <begin position="22"/>
        <end position="385"/>
    </location>
</feature>
<dbReference type="InterPro" id="IPR058626">
    <property type="entry name" value="MdtA-like_b-barrel"/>
</dbReference>
<feature type="domain" description="Multidrug resistance protein MdtA-like barrel-sandwich hybrid" evidence="6">
    <location>
        <begin position="67"/>
        <end position="209"/>
    </location>
</feature>
<dbReference type="InterPro" id="IPR058625">
    <property type="entry name" value="MdtA-like_BSH"/>
</dbReference>
<dbReference type="EMBL" id="VYXP01000003">
    <property type="protein sequence ID" value="KAA9132720.1"/>
    <property type="molecule type" value="Genomic_DNA"/>
</dbReference>
<evidence type="ECO:0000313" key="9">
    <source>
        <dbReference type="EMBL" id="KAA9132720.1"/>
    </source>
</evidence>
<name>A0A5N0TCM4_9GAMM</name>
<dbReference type="Proteomes" id="UP000325372">
    <property type="component" value="Unassembled WGS sequence"/>
</dbReference>
<dbReference type="PROSITE" id="PS51257">
    <property type="entry name" value="PROKAR_LIPOPROTEIN"/>
    <property type="match status" value="1"/>
</dbReference>
<dbReference type="Gene3D" id="1.10.287.470">
    <property type="entry name" value="Helix hairpin bin"/>
    <property type="match status" value="1"/>
</dbReference>
<dbReference type="GO" id="GO:0005886">
    <property type="term" value="C:plasma membrane"/>
    <property type="evidence" value="ECO:0007669"/>
    <property type="project" value="UniProtKB-SubCell"/>
</dbReference>
<dbReference type="SUPFAM" id="SSF111369">
    <property type="entry name" value="HlyD-like secretion proteins"/>
    <property type="match status" value="1"/>
</dbReference>
<feature type="domain" description="Multidrug resistance protein MdtA-like alpha-helical hairpin" evidence="5">
    <location>
        <begin position="108"/>
        <end position="177"/>
    </location>
</feature>
<sequence length="385" mass="40883">MKRRMTLSWRGLLVLLPLLLAACQPAPQSSAAAAAAERPPTPVSVVTVRTAPVTLARELPGRTRAFRVAEVRPQVSGIVLDRLFREGSEVTAGDALYQLDDATYLADLNSAKANLARARAGLEVSDLNARRAAELLDAKAVSDQEYRNLLATRLQAEADVEMAKAQVAAAQVRVDYARIAAPITGRVGKSNVTQGALVTAGQAELLTTVHQLDPIYVDVNQSAAELLKLRRNLDDEALRKAGSIPVNIVLDDGSTYPLPGELTFADAAVDPTTGSVAMRIVVPNPDRLLLPGMYVRAMVSNAIVDNGLLVPQQAVQRGANGEAFAMVVAEDGTAQRRVLELDQTIGADWLVSSGLSNGDRVITEGLQKIRPGVAVQVTPVVVAAQ</sequence>
<keyword evidence="3" id="KW-0175">Coiled coil</keyword>
<dbReference type="InterPro" id="IPR058627">
    <property type="entry name" value="MdtA-like_C"/>
</dbReference>
<evidence type="ECO:0000259" key="7">
    <source>
        <dbReference type="Pfam" id="PF25944"/>
    </source>
</evidence>
<proteinExistence type="inferred from homology"/>
<feature type="domain" description="Multidrug resistance protein MdtA-like beta-barrel" evidence="7">
    <location>
        <begin position="214"/>
        <end position="300"/>
    </location>
</feature>
<dbReference type="NCBIfam" id="TIGR01730">
    <property type="entry name" value="RND_mfp"/>
    <property type="match status" value="1"/>
</dbReference>
<evidence type="ECO:0000256" key="1">
    <source>
        <dbReference type="ARBA" id="ARBA00004519"/>
    </source>
</evidence>
<dbReference type="Pfam" id="PF25876">
    <property type="entry name" value="HH_MFP_RND"/>
    <property type="match status" value="1"/>
</dbReference>
<evidence type="ECO:0000256" key="3">
    <source>
        <dbReference type="SAM" id="Coils"/>
    </source>
</evidence>
<dbReference type="GO" id="GO:0046677">
    <property type="term" value="P:response to antibiotic"/>
    <property type="evidence" value="ECO:0007669"/>
    <property type="project" value="TreeGrafter"/>
</dbReference>
<comment type="caution">
    <text evidence="9">The sequence shown here is derived from an EMBL/GenBank/DDBJ whole genome shotgun (WGS) entry which is preliminary data.</text>
</comment>
<comment type="subcellular location">
    <subcellularLocation>
        <location evidence="1">Cell inner membrane</location>
        <topology evidence="1">Lipid-anchor</topology>
    </subcellularLocation>
</comment>
<dbReference type="Gene3D" id="2.40.420.20">
    <property type="match status" value="1"/>
</dbReference>
<dbReference type="Gene3D" id="2.40.50.100">
    <property type="match status" value="1"/>
</dbReference>
<dbReference type="AlphaFoldDB" id="A0A5N0TCM4"/>
<keyword evidence="10" id="KW-1185">Reference proteome</keyword>
<feature type="coiled-coil region" evidence="3">
    <location>
        <begin position="146"/>
        <end position="173"/>
    </location>
</feature>
<evidence type="ECO:0000256" key="2">
    <source>
        <dbReference type="ARBA" id="ARBA00009477"/>
    </source>
</evidence>
<evidence type="ECO:0000259" key="6">
    <source>
        <dbReference type="Pfam" id="PF25917"/>
    </source>
</evidence>
<dbReference type="Gene3D" id="2.40.30.170">
    <property type="match status" value="1"/>
</dbReference>
<dbReference type="PANTHER" id="PTHR30158">
    <property type="entry name" value="ACRA/E-RELATED COMPONENT OF DRUG EFFLUX TRANSPORTER"/>
    <property type="match status" value="1"/>
</dbReference>
<evidence type="ECO:0000259" key="5">
    <source>
        <dbReference type="Pfam" id="PF25876"/>
    </source>
</evidence>
<dbReference type="Pfam" id="PF25917">
    <property type="entry name" value="BSH_RND"/>
    <property type="match status" value="1"/>
</dbReference>
<feature type="domain" description="Multidrug resistance protein MdtA-like C-terminal permuted SH3" evidence="8">
    <location>
        <begin position="306"/>
        <end position="368"/>
    </location>
</feature>
<evidence type="ECO:0000259" key="8">
    <source>
        <dbReference type="Pfam" id="PF25967"/>
    </source>
</evidence>
<protein>
    <submittedName>
        <fullName evidence="9">Efflux RND transporter periplasmic adaptor subunit</fullName>
    </submittedName>
</protein>
<comment type="similarity">
    <text evidence="2">Belongs to the membrane fusion protein (MFP) (TC 8.A.1) family.</text>
</comment>
<reference evidence="9 10" key="1">
    <citation type="submission" date="2019-09" db="EMBL/GenBank/DDBJ databases">
        <title>Wenzhouxiangella sp. Genome sequencing and assembly.</title>
        <authorList>
            <person name="Zhang R."/>
        </authorList>
    </citation>
    <scope>NUCLEOTIDE SEQUENCE [LARGE SCALE GENOMIC DNA]</scope>
    <source>
        <strain evidence="9 10">W260</strain>
    </source>
</reference>
<gene>
    <name evidence="9" type="ORF">F3N42_05770</name>
</gene>
<accession>A0A5N0TCM4</accession>
<dbReference type="FunFam" id="2.40.420.20:FF:000001">
    <property type="entry name" value="Efflux RND transporter periplasmic adaptor subunit"/>
    <property type="match status" value="1"/>
</dbReference>
<dbReference type="PANTHER" id="PTHR30158:SF3">
    <property type="entry name" value="MULTIDRUG EFFLUX PUMP SUBUNIT ACRA-RELATED"/>
    <property type="match status" value="1"/>
</dbReference>
<evidence type="ECO:0000313" key="10">
    <source>
        <dbReference type="Proteomes" id="UP000325372"/>
    </source>
</evidence>
<feature type="signal peptide" evidence="4">
    <location>
        <begin position="1"/>
        <end position="21"/>
    </location>
</feature>
<organism evidence="9 10">
    <name type="scientific">Marinihelvus fidelis</name>
    <dbReference type="NCBI Taxonomy" id="2613842"/>
    <lineage>
        <taxon>Bacteria</taxon>
        <taxon>Pseudomonadati</taxon>
        <taxon>Pseudomonadota</taxon>
        <taxon>Gammaproteobacteria</taxon>
        <taxon>Chromatiales</taxon>
        <taxon>Wenzhouxiangellaceae</taxon>
        <taxon>Marinihelvus</taxon>
    </lineage>
</organism>
<dbReference type="InterPro" id="IPR058624">
    <property type="entry name" value="MdtA-like_HH"/>
</dbReference>
<dbReference type="Pfam" id="PF25944">
    <property type="entry name" value="Beta-barrel_RND"/>
    <property type="match status" value="1"/>
</dbReference>
<dbReference type="GO" id="GO:0022857">
    <property type="term" value="F:transmembrane transporter activity"/>
    <property type="evidence" value="ECO:0007669"/>
    <property type="project" value="InterPro"/>
</dbReference>
<dbReference type="RefSeq" id="WP_150863442.1">
    <property type="nucleotide sequence ID" value="NZ_VYXP01000003.1"/>
</dbReference>
<dbReference type="InterPro" id="IPR006143">
    <property type="entry name" value="RND_pump_MFP"/>
</dbReference>
<keyword evidence="4" id="KW-0732">Signal</keyword>
<evidence type="ECO:0000256" key="4">
    <source>
        <dbReference type="SAM" id="SignalP"/>
    </source>
</evidence>
<dbReference type="Pfam" id="PF25967">
    <property type="entry name" value="RND-MFP_C"/>
    <property type="match status" value="1"/>
</dbReference>